<dbReference type="Gene3D" id="1.10.510.10">
    <property type="entry name" value="Transferase(Phosphotransferase) domain 1"/>
    <property type="match status" value="1"/>
</dbReference>
<dbReference type="AlphaFoldDB" id="A0A7R8ZP34"/>
<feature type="compositionally biased region" description="Low complexity" evidence="1">
    <location>
        <begin position="687"/>
        <end position="697"/>
    </location>
</feature>
<dbReference type="GO" id="GO:0007094">
    <property type="term" value="P:mitotic spindle assembly checkpoint signaling"/>
    <property type="evidence" value="ECO:0007669"/>
    <property type="project" value="InterPro"/>
</dbReference>
<dbReference type="Gene3D" id="3.30.200.20">
    <property type="entry name" value="Phosphorylase Kinase, domain 1"/>
    <property type="match status" value="1"/>
</dbReference>
<dbReference type="InterPro" id="IPR001245">
    <property type="entry name" value="Ser-Thr/Tyr_kinase_cat_dom"/>
</dbReference>
<dbReference type="PROSITE" id="PS50011">
    <property type="entry name" value="PROTEIN_KINASE_DOM"/>
    <property type="match status" value="1"/>
</dbReference>
<dbReference type="GO" id="GO:0007140">
    <property type="term" value="P:male meiotic nuclear division"/>
    <property type="evidence" value="ECO:0007669"/>
    <property type="project" value="InterPro"/>
</dbReference>
<protein>
    <submittedName>
        <fullName evidence="2">Uncharacterized protein</fullName>
    </submittedName>
</protein>
<feature type="region of interest" description="Disordered" evidence="1">
    <location>
        <begin position="556"/>
        <end position="578"/>
    </location>
</feature>
<dbReference type="SUPFAM" id="SSF48403">
    <property type="entry name" value="Ankyrin repeat"/>
    <property type="match status" value="1"/>
</dbReference>
<dbReference type="GO" id="GO:0004672">
    <property type="term" value="F:protein kinase activity"/>
    <property type="evidence" value="ECO:0007669"/>
    <property type="project" value="InterPro"/>
</dbReference>
<proteinExistence type="predicted"/>
<feature type="compositionally biased region" description="Basic and acidic residues" evidence="1">
    <location>
        <begin position="635"/>
        <end position="649"/>
    </location>
</feature>
<evidence type="ECO:0000313" key="2">
    <source>
        <dbReference type="EMBL" id="CAD7231094.1"/>
    </source>
</evidence>
<gene>
    <name evidence="2" type="ORF">CTOB1V02_LOCUS8948</name>
</gene>
<name>A0A7R8ZP34_9CRUS</name>
<dbReference type="InterPro" id="IPR000719">
    <property type="entry name" value="Prot_kinase_dom"/>
</dbReference>
<dbReference type="InterPro" id="IPR036770">
    <property type="entry name" value="Ankyrin_rpt-contain_sf"/>
</dbReference>
<dbReference type="OrthoDB" id="194358at2759"/>
<dbReference type="SMART" id="SM00248">
    <property type="entry name" value="ANK"/>
    <property type="match status" value="3"/>
</dbReference>
<accession>A0A7R8ZP34</accession>
<organism evidence="2">
    <name type="scientific">Cyprideis torosa</name>
    <dbReference type="NCBI Taxonomy" id="163714"/>
    <lineage>
        <taxon>Eukaryota</taxon>
        <taxon>Metazoa</taxon>
        <taxon>Ecdysozoa</taxon>
        <taxon>Arthropoda</taxon>
        <taxon>Crustacea</taxon>
        <taxon>Oligostraca</taxon>
        <taxon>Ostracoda</taxon>
        <taxon>Podocopa</taxon>
        <taxon>Podocopida</taxon>
        <taxon>Cytherocopina</taxon>
        <taxon>Cytheroidea</taxon>
        <taxon>Cytherideidae</taxon>
        <taxon>Cyprideis</taxon>
    </lineage>
</organism>
<dbReference type="PROSITE" id="PS50297">
    <property type="entry name" value="ANK_REP_REGION"/>
    <property type="match status" value="2"/>
</dbReference>
<dbReference type="GO" id="GO:0030496">
    <property type="term" value="C:midbody"/>
    <property type="evidence" value="ECO:0007669"/>
    <property type="project" value="TreeGrafter"/>
</dbReference>
<dbReference type="PANTHER" id="PTHR23060:SF3">
    <property type="entry name" value="TESTIS EXPRESSED 14, INTERCELLULAR BRIDGE FORMING FACTOR"/>
    <property type="match status" value="1"/>
</dbReference>
<dbReference type="GO" id="GO:0045171">
    <property type="term" value="C:intercellular bridge"/>
    <property type="evidence" value="ECO:0007669"/>
    <property type="project" value="TreeGrafter"/>
</dbReference>
<dbReference type="PANTHER" id="PTHR23060">
    <property type="entry name" value="TESTIS EXPRESSED GENE 14"/>
    <property type="match status" value="1"/>
</dbReference>
<dbReference type="SUPFAM" id="SSF56112">
    <property type="entry name" value="Protein kinase-like (PK-like)"/>
    <property type="match status" value="1"/>
</dbReference>
<dbReference type="Gene3D" id="1.25.40.20">
    <property type="entry name" value="Ankyrin repeat-containing domain"/>
    <property type="match status" value="1"/>
</dbReference>
<dbReference type="InterPro" id="IPR039339">
    <property type="entry name" value="Tex14"/>
</dbReference>
<dbReference type="EMBL" id="OB663188">
    <property type="protein sequence ID" value="CAD7231094.1"/>
    <property type="molecule type" value="Genomic_DNA"/>
</dbReference>
<dbReference type="GO" id="GO:0043063">
    <property type="term" value="P:intercellular bridge organization"/>
    <property type="evidence" value="ECO:0007669"/>
    <property type="project" value="InterPro"/>
</dbReference>
<dbReference type="InterPro" id="IPR002110">
    <property type="entry name" value="Ankyrin_rpt"/>
</dbReference>
<dbReference type="GO" id="GO:0008608">
    <property type="term" value="P:attachment of spindle microtubules to kinetochore"/>
    <property type="evidence" value="ECO:0007669"/>
    <property type="project" value="InterPro"/>
</dbReference>
<dbReference type="Pfam" id="PF07714">
    <property type="entry name" value="PK_Tyr_Ser-Thr"/>
    <property type="match status" value="1"/>
</dbReference>
<feature type="region of interest" description="Disordered" evidence="1">
    <location>
        <begin position="682"/>
        <end position="844"/>
    </location>
</feature>
<dbReference type="GO" id="GO:0000776">
    <property type="term" value="C:kinetochore"/>
    <property type="evidence" value="ECO:0007669"/>
    <property type="project" value="TreeGrafter"/>
</dbReference>
<feature type="region of interest" description="Disordered" evidence="1">
    <location>
        <begin position="616"/>
        <end position="649"/>
    </location>
</feature>
<dbReference type="Pfam" id="PF12796">
    <property type="entry name" value="Ank_2"/>
    <property type="match status" value="1"/>
</dbReference>
<dbReference type="InterPro" id="IPR011009">
    <property type="entry name" value="Kinase-like_dom_sf"/>
</dbReference>
<feature type="compositionally biased region" description="Basic and acidic residues" evidence="1">
    <location>
        <begin position="748"/>
        <end position="767"/>
    </location>
</feature>
<sequence length="921" mass="101688">MELFLGCARSCSGDERRTPVPSRRKRVSGSVSSRVDQFGRLHRVAPLLNDEEDSALDRVGKEVFLWTGFSPQNLRRMSEVHLAALNDDSERIRKLAKHSQNILKDIPLPVPPGLLVEETTEEGETPLYLAAINSCFKAAKALLDYGADPNTRCSHGYTALHGAVFGGHRDLLRLLLAAGAHIGLHDEWGKLPRDWAFRQQNSELRHRSLNILDEMESNAQWFAASNGMASGREAVAAGAVGRGYCVTPPSKHGGGSSMGWVWRQAASWYPVISEEQLDPIPGEPECLMGRLSFMMPHRWNGMKVSVRFLKSPLQPDLLLDEFQALRQLHHPNLLLLMGTVLSPLSTAPHCLVFEHVEMTLHSLLHTERLVLPMLTILSYGLQLSQAVGYLHQLEWVHGALSSFGVFVAAAGGRVKLGGFEYAVASQLPSSEKIWRHSQLLRHPDLHPWLSPEVLLHGCYPSAASDIFALCLIMLEMMTGSLPRRGRESSCIQWLKSVMSAGAGEGGVVCVAGAARSVIEKPLFDLLSVGLRPDPGDRDLEVSEVIGTLEILSESMIRSSQTDPVKEGRRSHAQTQPIGRTQLALEGKHAIDHPVKPASHFFDRHGSSCSLSRPFNHSPDLLNLSRDRTHKGRSQSSERGRAEDRAFDRELVRSSSESMLFDAAIGAKEHGQGPAFVEPTERDLQALSSHRPSSRRSAGSGGRYQALPHEILRAVRANTRSPSRSHRNQQRYVQSGSKRRGHMAAGTVRVEKERTHGRRDSQGRKGEETWPQGQSGSKRRGHNGRRDSQGRFPPPRPSFPFAPSSFPKGCIPLPGMTPRVPNPPGGKGTSDFHSSTPNQRGEGRTPQQWFAGMGSVRNLIRHYNQIEVPCPFSMSGQEQRCQSASRHPIAVAETEANCEGHFKRRHHSEGNMRNTTAAGESL</sequence>
<dbReference type="GO" id="GO:0005524">
    <property type="term" value="F:ATP binding"/>
    <property type="evidence" value="ECO:0007669"/>
    <property type="project" value="InterPro"/>
</dbReference>
<reference evidence="2" key="1">
    <citation type="submission" date="2020-11" db="EMBL/GenBank/DDBJ databases">
        <authorList>
            <person name="Tran Van P."/>
        </authorList>
    </citation>
    <scope>NUCLEOTIDE SEQUENCE</scope>
</reference>
<evidence type="ECO:0000256" key="1">
    <source>
        <dbReference type="SAM" id="MobiDB-lite"/>
    </source>
</evidence>
<dbReference type="PROSITE" id="PS50088">
    <property type="entry name" value="ANK_REPEAT"/>
    <property type="match status" value="2"/>
</dbReference>
<dbReference type="GO" id="GO:0051306">
    <property type="term" value="P:mitotic sister chromatid separation"/>
    <property type="evidence" value="ECO:0007669"/>
    <property type="project" value="InterPro"/>
</dbReference>